<dbReference type="InterPro" id="IPR016181">
    <property type="entry name" value="Acyl_CoA_acyltransferase"/>
</dbReference>
<gene>
    <name evidence="2" type="ORF">GCM10009802_48130</name>
</gene>
<sequence>MSDPVRVRPAEPAELPALLALPDDPARETVPAAERNDGVAAYLSDLLAKECTRPEWCFLAGPAGAPPRGSAVLWSLPGRAVPEAVVLVEAPWEDADDGRSVALPLLEHACAEARARGAAELLHVLDSPVQPPQYQYGPAVRERVFADADFALVRAGRRFRWLAGQELPPEDPRLTFRGLPELGEEPFVALLARLLSGTADTWLAADVAEHGLRGAAEKLFADSRELEHDPAWYEIGFTAAGAPAVVSLPAVSPSFPVIGFVGVDPDHRGQGFSASVVARGTRILAAHGATEIRGDCDAGNAAMAKGFERGGYVNFADRRELIRRL</sequence>
<dbReference type="InterPro" id="IPR000182">
    <property type="entry name" value="GNAT_dom"/>
</dbReference>
<dbReference type="Proteomes" id="UP001500443">
    <property type="component" value="Unassembled WGS sequence"/>
</dbReference>
<proteinExistence type="predicted"/>
<dbReference type="SUPFAM" id="SSF55729">
    <property type="entry name" value="Acyl-CoA N-acyltransferases (Nat)"/>
    <property type="match status" value="1"/>
</dbReference>
<reference evidence="3" key="1">
    <citation type="journal article" date="2019" name="Int. J. Syst. Evol. Microbiol.">
        <title>The Global Catalogue of Microorganisms (GCM) 10K type strain sequencing project: providing services to taxonomists for standard genome sequencing and annotation.</title>
        <authorList>
            <consortium name="The Broad Institute Genomics Platform"/>
            <consortium name="The Broad Institute Genome Sequencing Center for Infectious Disease"/>
            <person name="Wu L."/>
            <person name="Ma J."/>
        </authorList>
    </citation>
    <scope>NUCLEOTIDE SEQUENCE [LARGE SCALE GENOMIC DNA]</scope>
    <source>
        <strain evidence="3">JCM 15481</strain>
    </source>
</reference>
<dbReference type="PROSITE" id="PS51186">
    <property type="entry name" value="GNAT"/>
    <property type="match status" value="1"/>
</dbReference>
<accession>A0ABP5L029</accession>
<protein>
    <recommendedName>
        <fullName evidence="1">N-acetyltransferase domain-containing protein</fullName>
    </recommendedName>
</protein>
<name>A0ABP5L029_9ACTN</name>
<evidence type="ECO:0000259" key="1">
    <source>
        <dbReference type="PROSITE" id="PS51186"/>
    </source>
</evidence>
<feature type="domain" description="N-acetyltransferase" evidence="1">
    <location>
        <begin position="190"/>
        <end position="325"/>
    </location>
</feature>
<organism evidence="2 3">
    <name type="scientific">Streptomyces synnematoformans</name>
    <dbReference type="NCBI Taxonomy" id="415721"/>
    <lineage>
        <taxon>Bacteria</taxon>
        <taxon>Bacillati</taxon>
        <taxon>Actinomycetota</taxon>
        <taxon>Actinomycetes</taxon>
        <taxon>Kitasatosporales</taxon>
        <taxon>Streptomycetaceae</taxon>
        <taxon>Streptomyces</taxon>
    </lineage>
</organism>
<dbReference type="RefSeq" id="WP_344292087.1">
    <property type="nucleotide sequence ID" value="NZ_BAAAPF010000196.1"/>
</dbReference>
<evidence type="ECO:0000313" key="3">
    <source>
        <dbReference type="Proteomes" id="UP001500443"/>
    </source>
</evidence>
<keyword evidence="3" id="KW-1185">Reference proteome</keyword>
<dbReference type="EMBL" id="BAAAPF010000196">
    <property type="protein sequence ID" value="GAA2138554.1"/>
    <property type="molecule type" value="Genomic_DNA"/>
</dbReference>
<dbReference type="Gene3D" id="3.40.630.30">
    <property type="match status" value="1"/>
</dbReference>
<dbReference type="CDD" id="cd04301">
    <property type="entry name" value="NAT_SF"/>
    <property type="match status" value="1"/>
</dbReference>
<comment type="caution">
    <text evidence="2">The sequence shown here is derived from an EMBL/GenBank/DDBJ whole genome shotgun (WGS) entry which is preliminary data.</text>
</comment>
<evidence type="ECO:0000313" key="2">
    <source>
        <dbReference type="EMBL" id="GAA2138554.1"/>
    </source>
</evidence>